<accession>A0ABV9EKP8</accession>
<feature type="compositionally biased region" description="Polar residues" evidence="1">
    <location>
        <begin position="83"/>
        <end position="95"/>
    </location>
</feature>
<dbReference type="Proteomes" id="UP001595891">
    <property type="component" value="Unassembled WGS sequence"/>
</dbReference>
<feature type="compositionally biased region" description="Basic and acidic residues" evidence="1">
    <location>
        <begin position="103"/>
        <end position="117"/>
    </location>
</feature>
<comment type="caution">
    <text evidence="2">The sequence shown here is derived from an EMBL/GenBank/DDBJ whole genome shotgun (WGS) entry which is preliminary data.</text>
</comment>
<evidence type="ECO:0000313" key="2">
    <source>
        <dbReference type="EMBL" id="MFC4590160.1"/>
    </source>
</evidence>
<reference evidence="3" key="1">
    <citation type="journal article" date="2019" name="Int. J. Syst. Evol. Microbiol.">
        <title>The Global Catalogue of Microorganisms (GCM) 10K type strain sequencing project: providing services to taxonomists for standard genome sequencing and annotation.</title>
        <authorList>
            <consortium name="The Broad Institute Genomics Platform"/>
            <consortium name="The Broad Institute Genome Sequencing Center for Infectious Disease"/>
            <person name="Wu L."/>
            <person name="Ma J."/>
        </authorList>
    </citation>
    <scope>NUCLEOTIDE SEQUENCE [LARGE SCALE GENOMIC DNA]</scope>
    <source>
        <strain evidence="3">CCUG 49560</strain>
    </source>
</reference>
<feature type="region of interest" description="Disordered" evidence="1">
    <location>
        <begin position="83"/>
        <end position="117"/>
    </location>
</feature>
<evidence type="ECO:0000313" key="3">
    <source>
        <dbReference type="Proteomes" id="UP001595891"/>
    </source>
</evidence>
<dbReference type="RefSeq" id="WP_262843140.1">
    <property type="nucleotide sequence ID" value="NZ_JANZYP010000016.1"/>
</dbReference>
<gene>
    <name evidence="2" type="ORF">ACFO8L_28985</name>
</gene>
<organism evidence="2 3">
    <name type="scientific">Sphaerisporangium corydalis</name>
    <dbReference type="NCBI Taxonomy" id="1441875"/>
    <lineage>
        <taxon>Bacteria</taxon>
        <taxon>Bacillati</taxon>
        <taxon>Actinomycetota</taxon>
        <taxon>Actinomycetes</taxon>
        <taxon>Streptosporangiales</taxon>
        <taxon>Streptosporangiaceae</taxon>
        <taxon>Sphaerisporangium</taxon>
    </lineage>
</organism>
<dbReference type="EMBL" id="JBHSFN010000021">
    <property type="protein sequence ID" value="MFC4590160.1"/>
    <property type="molecule type" value="Genomic_DNA"/>
</dbReference>
<name>A0ABV9EKP8_9ACTN</name>
<evidence type="ECO:0000256" key="1">
    <source>
        <dbReference type="SAM" id="MobiDB-lite"/>
    </source>
</evidence>
<sequence length="117" mass="12577">MNVEVDDFRIRPRAGDPVDAFVQMEGSPPQLLHLTRLRIVSASRVDVRSVELSAGELQGTAYAYGSGQVGEFKALVTLTDNGDGTAGQLSVRVTDSSGSSSDWIRDPVSRELVPRTS</sequence>
<proteinExistence type="predicted"/>
<keyword evidence="3" id="KW-1185">Reference proteome</keyword>
<protein>
    <submittedName>
        <fullName evidence="2">Uncharacterized protein</fullName>
    </submittedName>
</protein>